<keyword evidence="2" id="KW-1185">Reference proteome</keyword>
<organism evidence="1 2">
    <name type="scientific">Streptomyces scopuliridis RB72</name>
    <dbReference type="NCBI Taxonomy" id="1440053"/>
    <lineage>
        <taxon>Bacteria</taxon>
        <taxon>Bacillati</taxon>
        <taxon>Actinomycetota</taxon>
        <taxon>Actinomycetes</taxon>
        <taxon>Kitasatosporales</taxon>
        <taxon>Streptomycetaceae</taxon>
        <taxon>Streptomyces</taxon>
    </lineage>
</organism>
<accession>A0A2T7T4W2</accession>
<dbReference type="EMBL" id="AZSP01000233">
    <property type="protein sequence ID" value="PVE10159.1"/>
    <property type="molecule type" value="Genomic_DNA"/>
</dbReference>
<sequence length="97" mass="11055">MSPRNLRWSAEEYRPRCRSYGLRGGPSLHSYLRGPQRADRSCLVYRWVSGQGHRRAPSGDHRPSLPNARLLMSVRQPKSGLLLHLLVTLSPQADRPL</sequence>
<gene>
    <name evidence="1" type="ORF">Y717_15035</name>
</gene>
<comment type="caution">
    <text evidence="1">The sequence shown here is derived from an EMBL/GenBank/DDBJ whole genome shotgun (WGS) entry which is preliminary data.</text>
</comment>
<evidence type="ECO:0000313" key="1">
    <source>
        <dbReference type="EMBL" id="PVE10159.1"/>
    </source>
</evidence>
<proteinExistence type="predicted"/>
<reference evidence="1 2" key="1">
    <citation type="submission" date="2013-12" db="EMBL/GenBank/DDBJ databases">
        <title>Annotated genome of Streptomyces scopuliridis.</title>
        <authorList>
            <person name="Olson J.B."/>
        </authorList>
    </citation>
    <scope>NUCLEOTIDE SEQUENCE [LARGE SCALE GENOMIC DNA]</scope>
    <source>
        <strain evidence="1 2">RB72</strain>
    </source>
</reference>
<evidence type="ECO:0000313" key="2">
    <source>
        <dbReference type="Proteomes" id="UP000245992"/>
    </source>
</evidence>
<protein>
    <submittedName>
        <fullName evidence="1">Uncharacterized protein</fullName>
    </submittedName>
</protein>
<dbReference type="Proteomes" id="UP000245992">
    <property type="component" value="Unassembled WGS sequence"/>
</dbReference>
<name>A0A2T7T4W2_9ACTN</name>
<dbReference type="AlphaFoldDB" id="A0A2T7T4W2"/>